<dbReference type="OrthoDB" id="1049787at2"/>
<evidence type="ECO:0000313" key="3">
    <source>
        <dbReference type="Proteomes" id="UP000184509"/>
    </source>
</evidence>
<feature type="compositionally biased region" description="Basic residues" evidence="1">
    <location>
        <begin position="56"/>
        <end position="66"/>
    </location>
</feature>
<reference evidence="2 3" key="1">
    <citation type="submission" date="2016-11" db="EMBL/GenBank/DDBJ databases">
        <authorList>
            <person name="Jaros S."/>
            <person name="Januszkiewicz K."/>
            <person name="Wedrychowicz H."/>
        </authorList>
    </citation>
    <scope>NUCLEOTIDE SEQUENCE [LARGE SCALE GENOMIC DNA]</scope>
    <source>
        <strain evidence="2 3">DSM 26991</strain>
    </source>
</reference>
<dbReference type="AlphaFoldDB" id="A0A1M4Y5A5"/>
<protein>
    <submittedName>
        <fullName evidence="2">Uncharacterized protein</fullName>
    </submittedName>
</protein>
<organism evidence="2 3">
    <name type="scientific">Bacteroides luti</name>
    <dbReference type="NCBI Taxonomy" id="1297750"/>
    <lineage>
        <taxon>Bacteria</taxon>
        <taxon>Pseudomonadati</taxon>
        <taxon>Bacteroidota</taxon>
        <taxon>Bacteroidia</taxon>
        <taxon>Bacteroidales</taxon>
        <taxon>Bacteroidaceae</taxon>
        <taxon>Bacteroides</taxon>
    </lineage>
</organism>
<keyword evidence="3" id="KW-1185">Reference proteome</keyword>
<feature type="compositionally biased region" description="Basic and acidic residues" evidence="1">
    <location>
        <begin position="17"/>
        <end position="31"/>
    </location>
</feature>
<dbReference type="Proteomes" id="UP000184509">
    <property type="component" value="Unassembled WGS sequence"/>
</dbReference>
<dbReference type="RefSeq" id="WP_073400022.1">
    <property type="nucleotide sequence ID" value="NZ_FQTV01000004.1"/>
</dbReference>
<accession>A0A1M4Y5A5</accession>
<dbReference type="EMBL" id="FQTV01000004">
    <property type="protein sequence ID" value="SHF00806.1"/>
    <property type="molecule type" value="Genomic_DNA"/>
</dbReference>
<sequence>MNEEIQKAITEGIAFKKGKDSSSGKKEEPRVKTKAKKTTYIKGTHGSGSAKMKAEYRRKRATRHKN</sequence>
<gene>
    <name evidence="2" type="ORF">SAMN05444405_104216</name>
</gene>
<evidence type="ECO:0000313" key="2">
    <source>
        <dbReference type="EMBL" id="SHF00806.1"/>
    </source>
</evidence>
<name>A0A1M4Y5A5_9BACE</name>
<proteinExistence type="predicted"/>
<feature type="region of interest" description="Disordered" evidence="1">
    <location>
        <begin position="1"/>
        <end position="66"/>
    </location>
</feature>
<evidence type="ECO:0000256" key="1">
    <source>
        <dbReference type="SAM" id="MobiDB-lite"/>
    </source>
</evidence>